<keyword evidence="1" id="KW-0812">Transmembrane</keyword>
<sequence length="126" mass="14391">MHKILIYATYGWLTFGGTMHILVDVVLQYLRKTRLPSAETTLYWGLNIAYGLGQIVFGLLALLVARYSFEVLKQWPAITISFLAAGAWLVFGFFFIEYREPKIMILIFIILLMAATISANFAYKLD</sequence>
<dbReference type="AlphaFoldDB" id="A0A1V4J036"/>
<accession>A0A1V4J036</accession>
<dbReference type="OrthoDB" id="2670003at2"/>
<keyword evidence="1" id="KW-1133">Transmembrane helix</keyword>
<feature type="transmembrane region" description="Helical" evidence="1">
    <location>
        <begin position="6"/>
        <end position="30"/>
    </location>
</feature>
<evidence type="ECO:0000313" key="3">
    <source>
        <dbReference type="Proteomes" id="UP000191056"/>
    </source>
</evidence>
<evidence type="ECO:0000313" key="2">
    <source>
        <dbReference type="EMBL" id="OPJ65662.1"/>
    </source>
</evidence>
<dbReference type="RefSeq" id="WP_079438244.1">
    <property type="nucleotide sequence ID" value="NZ_MZGT01000006.1"/>
</dbReference>
<organism evidence="2 3">
    <name type="scientific">Clostridium chromiireducens</name>
    <dbReference type="NCBI Taxonomy" id="225345"/>
    <lineage>
        <taxon>Bacteria</taxon>
        <taxon>Bacillati</taxon>
        <taxon>Bacillota</taxon>
        <taxon>Clostridia</taxon>
        <taxon>Eubacteriales</taxon>
        <taxon>Clostridiaceae</taxon>
        <taxon>Clostridium</taxon>
    </lineage>
</organism>
<feature type="transmembrane region" description="Helical" evidence="1">
    <location>
        <begin position="75"/>
        <end position="96"/>
    </location>
</feature>
<feature type="transmembrane region" description="Helical" evidence="1">
    <location>
        <begin position="42"/>
        <end position="69"/>
    </location>
</feature>
<dbReference type="EMBL" id="MZGT01000006">
    <property type="protein sequence ID" value="OPJ65662.1"/>
    <property type="molecule type" value="Genomic_DNA"/>
</dbReference>
<gene>
    <name evidence="2" type="ORF">CLCHR_06460</name>
</gene>
<comment type="caution">
    <text evidence="2">The sequence shown here is derived from an EMBL/GenBank/DDBJ whole genome shotgun (WGS) entry which is preliminary data.</text>
</comment>
<proteinExistence type="predicted"/>
<protein>
    <submittedName>
        <fullName evidence="2">Uncharacterized protein</fullName>
    </submittedName>
</protein>
<feature type="transmembrane region" description="Helical" evidence="1">
    <location>
        <begin position="103"/>
        <end position="123"/>
    </location>
</feature>
<reference evidence="2 3" key="1">
    <citation type="submission" date="2017-03" db="EMBL/GenBank/DDBJ databases">
        <title>Genome sequence of Clostridium chromiireducens DSM 23318.</title>
        <authorList>
            <person name="Poehlein A."/>
            <person name="Daniel R."/>
        </authorList>
    </citation>
    <scope>NUCLEOTIDE SEQUENCE [LARGE SCALE GENOMIC DNA]</scope>
    <source>
        <strain evidence="2 3">DSM 23318</strain>
    </source>
</reference>
<keyword evidence="3" id="KW-1185">Reference proteome</keyword>
<keyword evidence="1" id="KW-0472">Membrane</keyword>
<evidence type="ECO:0000256" key="1">
    <source>
        <dbReference type="SAM" id="Phobius"/>
    </source>
</evidence>
<name>A0A1V4J036_9CLOT</name>
<dbReference type="Proteomes" id="UP000191056">
    <property type="component" value="Unassembled WGS sequence"/>
</dbReference>